<dbReference type="NCBIfam" id="TIGR01451">
    <property type="entry name" value="B_ant_repeat"/>
    <property type="match status" value="1"/>
</dbReference>
<sequence>MVQVDALACWVLVISPKHFNKTSLKIGYIMERFSCISNSTSIRFENLRLYFLLLLTSVCFVFSANALEIETSLDNKVKREEGHLIYKVAVSNKDSTTRNDVTLTLTLPSGLEFRGYSALPSFTCGYCTGVISYNMGSLEQGETKFFVLPLYANNLFDDNFDSDMTLSASVTHGSNASPETTESVISYVEEESILLKTASDKEFVKAGDQVTFEVAVGNIGTSGYAGSYITATVPQGATFVSASDGGSLDGATVVWESSAILSGGSGEKRFFTVALPESASSGDVYKTAVAWARNSSLSASQMSESMVIVRNANPSTFAVSVFGDTAMTGQATDVRLTVVNNSNDILSNTVLNIKPGAYSRLELGRVRPASATSSTSTVYSDRWTGLQVEELLPGESTSLLIPISVYRIIDGVPFEFFSVLQDENGNTLQSANTTILWDDEQSIRMSITADKQKVEPGEFFEYELSFGNLTDSAYQNVEIAVSLPTQIEVVSASDSGVVTNSSVNWQIGTLSGRDSGKRTIKVKAVNNVSAGELLEASATLHNGSLGISRSSEVVAVVDDRPLNLYVAQIGDVRSPGQYNYFRFVVTNTSSITRTDVKLDISPSAGSRVEGRDSYPAAPSNGYYYSNNWPTYDIGDLAPGEEYILTVPFSGYQQIDGAPWVSDAILSDSISAFVQGTKPTTLYSATNTVSLTIATDKQIILPGELVTFEVGVGNIGDTTLQNLEVPLELPGEVTAQAASNGGTIDGSNIFWELGSLGAGESVKRFITVKVDDELAAGEAFKVVSRLENSSKTFARASEILVVSDTMPLTLTATTTGDSRTPAHYGYSKYVITNTGNTARTDVQLAVSVDSGERVYGTQTYPYVNNSTYYATDWLKFNFDSIAAGESKVVFLPLNTYQQLDGKPWVKNAILSDSLDTFIQSARTTFSYNAERTISSHIYSSHAVVAKEESVTFEVAYGNESTINIQNLALEIKVPEGLTVDNISDGGSLNGDILRWDLSTLTAGYAAKRSFTAIVDSETFDGQALTVQSNISREGESLSRSSESLVVKDETPLKLNVTYNQGVTRYTVSNTDTVSHADVVLMIQAGNYTRFNTNDSIPQLGSSTKYANERVVYEFGELEPGENRVVLIPFSPYQAEAGGISVSHAILESSTSDYIQSSTPTFLYTSELGGALPNLSLDTTSYHITAGGEIDFNIVFGNPSDEIVESAMLQLTIPSNAEFVSASGVFEIIGDVVYWPLGNIPVGNWHQLSLTLKADDDLVVGDVIQTHSRIVTNTATRTVAAASEVNVIQGRQLSVSASQTVGYPLLQGASMQLSIGVSNNKLTELADVELYYMPAAGTYINSNDVENGSCTSSSTCYFRDWVKWDLANMSGQSQTALSVSPTLLNNSSRASLGGILTSTFYADHSSQGLSPAVLTVSYGVGSTYEIDTNHDSDGDGIPDFWELRYSHLANWLDSSDATDDLDGDGYTNLQEYLNGLSPDNRDPKDTDFDNLLDSVERALGIDPLSEDSDGDGLIDRLDNWPATYNDAQDGLIDVLSVGDIDNDGAEDFALIYVEEGAVSASVMNGADNTLAHRINWSGPYQDINAHILGDINNNGSVEIGIFGNVSTEDSQGNPVIKPQFFVKDSKTGNRVNVYNWPANWLQTSLVLLDDVTGDGIIDFGMQGRFIVDGARPQLVVKDAASGSNVTTYSYPNLFKKPQFHQLSDLNSDGVDDVGLFGEKIRNGKIQIKITDGVDASNKLRSYNLSDKWTNVSWHRLSDMDGDGIDDWGMFGTRKEDNKPQVFTKNGATTAGTLGIYTWAEDLEGTSFHIIPDLTADTVNELAVGGFRTTTGRFQLTVRDGVSRSTTLANYGWPSNWTDVSFEVVGDLTNDGISEVLLFGLKSNGNYELNIKDGDATKGVYSSVNLGSDWSEKPSIEVIGDIDFDGTPTIVVYGKTKSGDSIYRLVD</sequence>
<feature type="domain" description="DUF11" evidence="2">
    <location>
        <begin position="196"/>
        <end position="266"/>
    </location>
</feature>
<evidence type="ECO:0000256" key="1">
    <source>
        <dbReference type="SAM" id="Phobius"/>
    </source>
</evidence>
<feature type="transmembrane region" description="Helical" evidence="1">
    <location>
        <begin position="49"/>
        <end position="67"/>
    </location>
</feature>
<feature type="domain" description="DUF11" evidence="2">
    <location>
        <begin position="689"/>
        <end position="773"/>
    </location>
</feature>
<dbReference type="EMBL" id="CP013928">
    <property type="protein sequence ID" value="AMJ79933.1"/>
    <property type="molecule type" value="Genomic_DNA"/>
</dbReference>
<evidence type="ECO:0000313" key="4">
    <source>
        <dbReference type="Proteomes" id="UP000061468"/>
    </source>
</evidence>
<dbReference type="SUPFAM" id="SSF69318">
    <property type="entry name" value="Integrin alpha N-terminal domain"/>
    <property type="match status" value="1"/>
</dbReference>
<name>A0AAC8XLV3_9ALTE</name>
<keyword evidence="1" id="KW-0812">Transmembrane</keyword>
<gene>
    <name evidence="3" type="ORF">AV942_17405</name>
</gene>
<organism evidence="3 4">
    <name type="scientific">Alteromonas mediterranea</name>
    <dbReference type="NCBI Taxonomy" id="314275"/>
    <lineage>
        <taxon>Bacteria</taxon>
        <taxon>Pseudomonadati</taxon>
        <taxon>Pseudomonadota</taxon>
        <taxon>Gammaproteobacteria</taxon>
        <taxon>Alteromonadales</taxon>
        <taxon>Alteromonadaceae</taxon>
        <taxon>Alteromonas/Salinimonas group</taxon>
        <taxon>Alteromonas</taxon>
    </lineage>
</organism>
<protein>
    <recommendedName>
        <fullName evidence="2">DUF11 domain-containing protein</fullName>
    </recommendedName>
</protein>
<dbReference type="InterPro" id="IPR028974">
    <property type="entry name" value="TSP_type-3_rpt"/>
</dbReference>
<dbReference type="InterPro" id="IPR028994">
    <property type="entry name" value="Integrin_alpha_N"/>
</dbReference>
<dbReference type="InterPro" id="IPR001434">
    <property type="entry name" value="OmcB-like_DUF11"/>
</dbReference>
<dbReference type="InterPro" id="IPR051172">
    <property type="entry name" value="Chlamydia_OmcB"/>
</dbReference>
<dbReference type="Pfam" id="PF01345">
    <property type="entry name" value="DUF11"/>
    <property type="match status" value="3"/>
</dbReference>
<evidence type="ECO:0000313" key="3">
    <source>
        <dbReference type="EMBL" id="AMJ79933.1"/>
    </source>
</evidence>
<dbReference type="PANTHER" id="PTHR34819">
    <property type="entry name" value="LARGE CYSTEINE-RICH PERIPLASMIC PROTEIN OMCB"/>
    <property type="match status" value="1"/>
</dbReference>
<dbReference type="Proteomes" id="UP000061468">
    <property type="component" value="Chromosome"/>
</dbReference>
<reference evidence="3 4" key="1">
    <citation type="submission" date="2015-12" db="EMBL/GenBank/DDBJ databases">
        <title>Intraspecies pangenome expansion in the marine bacterium Alteromonas.</title>
        <authorList>
            <person name="Lopez-Perez M."/>
            <person name="Rodriguez-Valera F."/>
        </authorList>
    </citation>
    <scope>NUCLEOTIDE SEQUENCE [LARGE SCALE GENOMIC DNA]</scope>
    <source>
        <strain evidence="3 4">UM8</strain>
    </source>
</reference>
<dbReference type="Gene3D" id="4.10.1080.10">
    <property type="entry name" value="TSP type-3 repeat"/>
    <property type="match status" value="1"/>
</dbReference>
<keyword evidence="1" id="KW-1133">Transmembrane helix</keyword>
<proteinExistence type="predicted"/>
<dbReference type="GO" id="GO:0005509">
    <property type="term" value="F:calcium ion binding"/>
    <property type="evidence" value="ECO:0007669"/>
    <property type="project" value="InterPro"/>
</dbReference>
<feature type="domain" description="DUF11" evidence="2">
    <location>
        <begin position="444"/>
        <end position="530"/>
    </location>
</feature>
<evidence type="ECO:0000259" key="2">
    <source>
        <dbReference type="Pfam" id="PF01345"/>
    </source>
</evidence>
<keyword evidence="1" id="KW-0472">Membrane</keyword>
<dbReference type="InterPro" id="IPR047589">
    <property type="entry name" value="DUF11_rpt"/>
</dbReference>
<accession>A0AAC8XLV3</accession>